<dbReference type="InterPro" id="IPR016132">
    <property type="entry name" value="Phyto_chromo_attachment"/>
</dbReference>
<keyword evidence="5" id="KW-0716">Sensory transduction</keyword>
<dbReference type="AlphaFoldDB" id="A0A8H9GLF8"/>
<dbReference type="Gene3D" id="3.30.450.20">
    <property type="entry name" value="PAS domain"/>
    <property type="match status" value="1"/>
</dbReference>
<dbReference type="InterPro" id="IPR001294">
    <property type="entry name" value="Phytochrome"/>
</dbReference>
<name>A0A8H9GLF8_9DEIO</name>
<dbReference type="InterPro" id="IPR013654">
    <property type="entry name" value="PAS_2"/>
</dbReference>
<evidence type="ECO:0000256" key="9">
    <source>
        <dbReference type="ARBA" id="ARBA00023170"/>
    </source>
</evidence>
<dbReference type="InterPro" id="IPR035965">
    <property type="entry name" value="PAS-like_dom_sf"/>
</dbReference>
<evidence type="ECO:0000256" key="3">
    <source>
        <dbReference type="ARBA" id="ARBA00012438"/>
    </source>
</evidence>
<evidence type="ECO:0000256" key="6">
    <source>
        <dbReference type="ARBA" id="ARBA00022679"/>
    </source>
</evidence>
<dbReference type="SMART" id="SM00387">
    <property type="entry name" value="HATPase_c"/>
    <property type="match status" value="1"/>
</dbReference>
<dbReference type="InterPro" id="IPR005467">
    <property type="entry name" value="His_kinase_dom"/>
</dbReference>
<comment type="catalytic activity">
    <reaction evidence="1">
        <text>ATP + protein L-histidine = ADP + protein N-phospho-L-histidine.</text>
        <dbReference type="EC" id="2.7.13.3"/>
    </reaction>
</comment>
<evidence type="ECO:0000256" key="1">
    <source>
        <dbReference type="ARBA" id="ARBA00000085"/>
    </source>
</evidence>
<protein>
    <recommendedName>
        <fullName evidence="3">histidine kinase</fullName>
        <ecNumber evidence="3">2.7.13.3</ecNumber>
    </recommendedName>
</protein>
<dbReference type="Gene3D" id="1.10.287.130">
    <property type="match status" value="1"/>
</dbReference>
<dbReference type="GO" id="GO:0000156">
    <property type="term" value="F:phosphorelay response regulator activity"/>
    <property type="evidence" value="ECO:0007669"/>
    <property type="project" value="TreeGrafter"/>
</dbReference>
<keyword evidence="6" id="KW-0808">Transferase</keyword>
<dbReference type="InterPro" id="IPR013515">
    <property type="entry name" value="Phytochrome_cen-reg"/>
</dbReference>
<dbReference type="GO" id="GO:0007234">
    <property type="term" value="P:osmosensory signaling via phosphorelay pathway"/>
    <property type="evidence" value="ECO:0007669"/>
    <property type="project" value="TreeGrafter"/>
</dbReference>
<organism evidence="13 14">
    <name type="scientific">Deinococcus arenae</name>
    <dbReference type="NCBI Taxonomy" id="1452751"/>
    <lineage>
        <taxon>Bacteria</taxon>
        <taxon>Thermotogati</taxon>
        <taxon>Deinococcota</taxon>
        <taxon>Deinococci</taxon>
        <taxon>Deinococcales</taxon>
        <taxon>Deinococcaceae</taxon>
        <taxon>Deinococcus</taxon>
    </lineage>
</organism>
<dbReference type="GO" id="GO:0006355">
    <property type="term" value="P:regulation of DNA-templated transcription"/>
    <property type="evidence" value="ECO:0007669"/>
    <property type="project" value="InterPro"/>
</dbReference>
<dbReference type="PANTHER" id="PTHR42878:SF15">
    <property type="entry name" value="BACTERIOPHYTOCHROME"/>
    <property type="match status" value="1"/>
</dbReference>
<keyword evidence="8" id="KW-0157">Chromophore</keyword>
<evidence type="ECO:0000259" key="11">
    <source>
        <dbReference type="PROSITE" id="PS50046"/>
    </source>
</evidence>
<dbReference type="InterPro" id="IPR036097">
    <property type="entry name" value="HisK_dim/P_sf"/>
</dbReference>
<feature type="domain" description="Phytochrome chromophore attachment site" evidence="11">
    <location>
        <begin position="149"/>
        <end position="304"/>
    </location>
</feature>
<dbReference type="InterPro" id="IPR003018">
    <property type="entry name" value="GAF"/>
</dbReference>
<proteinExistence type="inferred from homology"/>
<dbReference type="PROSITE" id="PS50109">
    <property type="entry name" value="HIS_KIN"/>
    <property type="match status" value="1"/>
</dbReference>
<dbReference type="RefSeq" id="WP_110833168.1">
    <property type="nucleotide sequence ID" value="NZ_BMQG01000003.1"/>
</dbReference>
<dbReference type="Proteomes" id="UP000600547">
    <property type="component" value="Unassembled WGS sequence"/>
</dbReference>
<dbReference type="Pfam" id="PF00512">
    <property type="entry name" value="HisKA"/>
    <property type="match status" value="1"/>
</dbReference>
<comment type="caution">
    <text evidence="13">The sequence shown here is derived from an EMBL/GenBank/DDBJ whole genome shotgun (WGS) entry which is preliminary data.</text>
</comment>
<feature type="coiled-coil region" evidence="10">
    <location>
        <begin position="500"/>
        <end position="530"/>
    </location>
</feature>
<dbReference type="GO" id="GO:0030295">
    <property type="term" value="F:protein kinase activator activity"/>
    <property type="evidence" value="ECO:0007669"/>
    <property type="project" value="TreeGrafter"/>
</dbReference>
<keyword evidence="7 13" id="KW-0418">Kinase</keyword>
<reference evidence="14" key="1">
    <citation type="journal article" date="2019" name="Int. J. Syst. Evol. Microbiol.">
        <title>The Global Catalogue of Microorganisms (GCM) 10K type strain sequencing project: providing services to taxonomists for standard genome sequencing and annotation.</title>
        <authorList>
            <consortium name="The Broad Institute Genomics Platform"/>
            <consortium name="The Broad Institute Genome Sequencing Center for Infectious Disease"/>
            <person name="Wu L."/>
            <person name="Ma J."/>
        </authorList>
    </citation>
    <scope>NUCLEOTIDE SEQUENCE [LARGE SCALE GENOMIC DNA]</scope>
    <source>
        <strain evidence="14">JCM 31047</strain>
    </source>
</reference>
<keyword evidence="9" id="KW-0675">Receptor</keyword>
<evidence type="ECO:0000256" key="10">
    <source>
        <dbReference type="SAM" id="Coils"/>
    </source>
</evidence>
<dbReference type="InterPro" id="IPR043150">
    <property type="entry name" value="Phytochrome_PHY_sf"/>
</dbReference>
<evidence type="ECO:0000313" key="13">
    <source>
        <dbReference type="EMBL" id="GGM37362.1"/>
    </source>
</evidence>
<dbReference type="GO" id="GO:0009584">
    <property type="term" value="P:detection of visible light"/>
    <property type="evidence" value="ECO:0007669"/>
    <property type="project" value="InterPro"/>
</dbReference>
<dbReference type="EC" id="2.7.13.3" evidence="3"/>
<dbReference type="Pfam" id="PF00360">
    <property type="entry name" value="PHY"/>
    <property type="match status" value="1"/>
</dbReference>
<keyword evidence="10" id="KW-0175">Coiled coil</keyword>
<gene>
    <name evidence="13" type="ORF">GCM10008956_12320</name>
</gene>
<dbReference type="SUPFAM" id="SSF55874">
    <property type="entry name" value="ATPase domain of HSP90 chaperone/DNA topoisomerase II/histidine kinase"/>
    <property type="match status" value="1"/>
</dbReference>
<dbReference type="GO" id="GO:0009881">
    <property type="term" value="F:photoreceptor activity"/>
    <property type="evidence" value="ECO:0007669"/>
    <property type="project" value="UniProtKB-KW"/>
</dbReference>
<accession>A0A8H9GLF8</accession>
<dbReference type="PROSITE" id="PS50046">
    <property type="entry name" value="PHYTOCHROME_2"/>
    <property type="match status" value="1"/>
</dbReference>
<evidence type="ECO:0000256" key="2">
    <source>
        <dbReference type="ARBA" id="ARBA00006402"/>
    </source>
</evidence>
<dbReference type="CDD" id="cd00082">
    <property type="entry name" value="HisKA"/>
    <property type="match status" value="1"/>
</dbReference>
<keyword evidence="4" id="KW-0600">Photoreceptor protein</keyword>
<dbReference type="Gene3D" id="3.30.450.40">
    <property type="match status" value="1"/>
</dbReference>
<evidence type="ECO:0000256" key="7">
    <source>
        <dbReference type="ARBA" id="ARBA00022777"/>
    </source>
</evidence>
<dbReference type="SUPFAM" id="SSF47384">
    <property type="entry name" value="Homodimeric domain of signal transducing histidine kinase"/>
    <property type="match status" value="1"/>
</dbReference>
<dbReference type="PRINTS" id="PR01033">
    <property type="entry name" value="PHYTOCHROME"/>
</dbReference>
<dbReference type="PANTHER" id="PTHR42878">
    <property type="entry name" value="TWO-COMPONENT HISTIDINE KINASE"/>
    <property type="match status" value="1"/>
</dbReference>
<evidence type="ECO:0000259" key="12">
    <source>
        <dbReference type="PROSITE" id="PS50109"/>
    </source>
</evidence>
<dbReference type="Gene3D" id="3.30.565.10">
    <property type="entry name" value="Histidine kinase-like ATPase, C-terminal domain"/>
    <property type="match status" value="1"/>
</dbReference>
<evidence type="ECO:0000313" key="14">
    <source>
        <dbReference type="Proteomes" id="UP000600547"/>
    </source>
</evidence>
<evidence type="ECO:0000256" key="4">
    <source>
        <dbReference type="ARBA" id="ARBA00022543"/>
    </source>
</evidence>
<dbReference type="InterPro" id="IPR036890">
    <property type="entry name" value="HATPase_C_sf"/>
</dbReference>
<evidence type="ECO:0000256" key="8">
    <source>
        <dbReference type="ARBA" id="ARBA00022991"/>
    </source>
</evidence>
<comment type="similarity">
    <text evidence="2">In the N-terminal section; belongs to the phytochrome family.</text>
</comment>
<dbReference type="InterPro" id="IPR003594">
    <property type="entry name" value="HATPase_dom"/>
</dbReference>
<dbReference type="Pfam" id="PF08446">
    <property type="entry name" value="PAS_2"/>
    <property type="match status" value="1"/>
</dbReference>
<feature type="domain" description="Histidine kinase" evidence="12">
    <location>
        <begin position="537"/>
        <end position="764"/>
    </location>
</feature>
<dbReference type="SMART" id="SM00388">
    <property type="entry name" value="HisKA"/>
    <property type="match status" value="1"/>
</dbReference>
<dbReference type="Gene3D" id="3.30.450.270">
    <property type="match status" value="1"/>
</dbReference>
<dbReference type="Pfam" id="PF02518">
    <property type="entry name" value="HATPase_c"/>
    <property type="match status" value="1"/>
</dbReference>
<keyword evidence="14" id="KW-1185">Reference proteome</keyword>
<evidence type="ECO:0000256" key="5">
    <source>
        <dbReference type="ARBA" id="ARBA00022606"/>
    </source>
</evidence>
<dbReference type="SUPFAM" id="SSF55781">
    <property type="entry name" value="GAF domain-like"/>
    <property type="match status" value="2"/>
</dbReference>
<dbReference type="EMBL" id="BMQG01000003">
    <property type="protein sequence ID" value="GGM37362.1"/>
    <property type="molecule type" value="Genomic_DNA"/>
</dbReference>
<dbReference type="InterPro" id="IPR029016">
    <property type="entry name" value="GAF-like_dom_sf"/>
</dbReference>
<dbReference type="Pfam" id="PF01590">
    <property type="entry name" value="GAF"/>
    <property type="match status" value="1"/>
</dbReference>
<dbReference type="InterPro" id="IPR003661">
    <property type="entry name" value="HisK_dim/P_dom"/>
</dbReference>
<dbReference type="GO" id="GO:0000155">
    <property type="term" value="F:phosphorelay sensor kinase activity"/>
    <property type="evidence" value="ECO:0007669"/>
    <property type="project" value="InterPro"/>
</dbReference>
<dbReference type="InterPro" id="IPR050351">
    <property type="entry name" value="BphY/WalK/GraS-like"/>
</dbReference>
<sequence length="766" mass="83348">MTHEPTRVTALDAPVDLTNCDREPIHVPGAVQPHGALVALRGDVIVQYSENAPALLGAGDGLLGQPLEALLPPELAQQVRGALASGELDRNPLFLLSAEVRGRGPFDLTAHRLDDLTVVEFEQLPPHAVHADAYSLVRAALARLNAATTLEGFVDVAAREVQALTGFDRVMVYQFADDGTGTVIAERCAPGVTPYLGLRYPASDIPKQARALYVLNMLRIITDVHYQPARLLALPGEAPLDMSYCVLRSVSPIHLEYLQNMGVGASMSVSLLRGPELWGLIACHHSGPRALGANVRAACELIGQVASVQLSAWQERQDQTYQLHLKEAQAHLMERLADAPDLMEALVGQGSQLLEFVDASGAAVCLDGEVIHMGRAPGAEQLRALQTWLGEQSEAEVLHTRALGELYPPAAGFADVASGLLGVQLSRLRGDYVLWFRPEELQTVTWGGDPTKPVEVAGDGEARLSPRRSFEAWQQTVRGRSAPWLPEEIAAARTLRRALLNLVLRRAEELRALNEDLTRSNQDLARSNADLDAFAYIASHDLKEPLRGLHNYSVFLLESYAQQLDEDGAAKLRTLVRLTQRMDDLIDSLLLYSRVGRVDLSFREADLNGVLADVLDVLSARLDQAGARVTAGPLPTLTIDRVRVGEVLNNLVSNAVKYTEREHPQIEVGALAPGERGGLAVPAGVPDDAWVLFVRDDGIGIRERHFENIFRIFKRLHARDQFGGGTGAGLTIVKKIIDRHGGQIWPVSTYGEGTTFYFTLQGGAPS</sequence>
<dbReference type="SMART" id="SM00065">
    <property type="entry name" value="GAF"/>
    <property type="match status" value="1"/>
</dbReference>
<dbReference type="SUPFAM" id="SSF55785">
    <property type="entry name" value="PYP-like sensor domain (PAS domain)"/>
    <property type="match status" value="1"/>
</dbReference>